<protein>
    <submittedName>
        <fullName evidence="9">Unannotated protein</fullName>
    </submittedName>
</protein>
<comment type="subcellular location">
    <subcellularLocation>
        <location evidence="1">Cell membrane</location>
        <topology evidence="1">Multi-pass membrane protein</topology>
    </subcellularLocation>
</comment>
<evidence type="ECO:0000256" key="7">
    <source>
        <dbReference type="ARBA" id="ARBA00023136"/>
    </source>
</evidence>
<dbReference type="PANTHER" id="PTHR46494">
    <property type="entry name" value="CORA FAMILY METAL ION TRANSPORTER (EUROFUNG)"/>
    <property type="match status" value="1"/>
</dbReference>
<evidence type="ECO:0000256" key="3">
    <source>
        <dbReference type="ARBA" id="ARBA00022448"/>
    </source>
</evidence>
<keyword evidence="6 8" id="KW-1133">Transmembrane helix</keyword>
<dbReference type="GO" id="GO:0000287">
    <property type="term" value="F:magnesium ion binding"/>
    <property type="evidence" value="ECO:0007669"/>
    <property type="project" value="TreeGrafter"/>
</dbReference>
<dbReference type="SUPFAM" id="SSF144083">
    <property type="entry name" value="Magnesium transport protein CorA, transmembrane region"/>
    <property type="match status" value="1"/>
</dbReference>
<dbReference type="Gene3D" id="1.20.58.340">
    <property type="entry name" value="Magnesium transport protein CorA, transmembrane region"/>
    <property type="match status" value="2"/>
</dbReference>
<keyword evidence="4" id="KW-1003">Cell membrane</keyword>
<reference evidence="9" key="1">
    <citation type="submission" date="2020-05" db="EMBL/GenBank/DDBJ databases">
        <authorList>
            <person name="Chiriac C."/>
            <person name="Salcher M."/>
            <person name="Ghai R."/>
            <person name="Kavagutti S V."/>
        </authorList>
    </citation>
    <scope>NUCLEOTIDE SEQUENCE</scope>
</reference>
<sequence length="335" mass="37631">MNNHAAPEPLEDLVLEGASLLVDGTHTEHPTWLQISAAKESNNLMWLDCKTPSPEDLHRMVHMFGIDEEMVSDSGDFNQRTRLAEYDKYVLLVAYGVAEDARTMMEVHVYVMQHHVITVRNGPCPPVEELHDRAGKMMTATTTVPAVLSRILSVLVGTFADALDTVDEELSDLETSILHEDPSTSQLETLLDLRKRVNTFRRAVDPARDLVGAGRYVIIDALEDVSEDARRHLRDLAVDLAHVGDQVESERDRLAAVMDIYMNQVNYRQNDIMKKLATVSTVFLPLMFITGFFGMNFAFLVRSVSSSAAFLVFGIGLNLITMIVSLVVMKRRGWW</sequence>
<organism evidence="9">
    <name type="scientific">freshwater metagenome</name>
    <dbReference type="NCBI Taxonomy" id="449393"/>
    <lineage>
        <taxon>unclassified sequences</taxon>
        <taxon>metagenomes</taxon>
        <taxon>ecological metagenomes</taxon>
    </lineage>
</organism>
<dbReference type="InterPro" id="IPR045863">
    <property type="entry name" value="CorA_TM1_TM2"/>
</dbReference>
<evidence type="ECO:0000313" key="9">
    <source>
        <dbReference type="EMBL" id="CAB4548545.1"/>
    </source>
</evidence>
<dbReference type="Gene3D" id="3.30.460.20">
    <property type="entry name" value="CorA soluble domain-like"/>
    <property type="match status" value="1"/>
</dbReference>
<evidence type="ECO:0000256" key="4">
    <source>
        <dbReference type="ARBA" id="ARBA00022475"/>
    </source>
</evidence>
<dbReference type="InterPro" id="IPR002523">
    <property type="entry name" value="MgTranspt_CorA/ZnTranspt_ZntB"/>
</dbReference>
<dbReference type="CDD" id="cd12822">
    <property type="entry name" value="TmCorA-like"/>
    <property type="match status" value="1"/>
</dbReference>
<keyword evidence="7 8" id="KW-0472">Membrane</keyword>
<proteinExistence type="inferred from homology"/>
<evidence type="ECO:0000256" key="6">
    <source>
        <dbReference type="ARBA" id="ARBA00022989"/>
    </source>
</evidence>
<accession>A0A6J6CBR3</accession>
<dbReference type="AlphaFoldDB" id="A0A6J6CBR3"/>
<feature type="transmembrane region" description="Helical" evidence="8">
    <location>
        <begin position="307"/>
        <end position="329"/>
    </location>
</feature>
<evidence type="ECO:0000256" key="8">
    <source>
        <dbReference type="SAM" id="Phobius"/>
    </source>
</evidence>
<name>A0A6J6CBR3_9ZZZZ</name>
<evidence type="ECO:0000256" key="2">
    <source>
        <dbReference type="ARBA" id="ARBA00009765"/>
    </source>
</evidence>
<dbReference type="GO" id="GO:0005886">
    <property type="term" value="C:plasma membrane"/>
    <property type="evidence" value="ECO:0007669"/>
    <property type="project" value="UniProtKB-SubCell"/>
</dbReference>
<dbReference type="GO" id="GO:0015095">
    <property type="term" value="F:magnesium ion transmembrane transporter activity"/>
    <property type="evidence" value="ECO:0007669"/>
    <property type="project" value="TreeGrafter"/>
</dbReference>
<dbReference type="PANTHER" id="PTHR46494:SF1">
    <property type="entry name" value="CORA FAMILY METAL ION TRANSPORTER (EUROFUNG)"/>
    <property type="match status" value="1"/>
</dbReference>
<comment type="similarity">
    <text evidence="2">Belongs to the CorA metal ion transporter (MIT) (TC 1.A.35) family.</text>
</comment>
<dbReference type="EMBL" id="CAEZSF010000163">
    <property type="protein sequence ID" value="CAB4548545.1"/>
    <property type="molecule type" value="Genomic_DNA"/>
</dbReference>
<feature type="transmembrane region" description="Helical" evidence="8">
    <location>
        <begin position="276"/>
        <end position="301"/>
    </location>
</feature>
<evidence type="ECO:0000256" key="5">
    <source>
        <dbReference type="ARBA" id="ARBA00022692"/>
    </source>
</evidence>
<dbReference type="GO" id="GO:0050897">
    <property type="term" value="F:cobalt ion binding"/>
    <property type="evidence" value="ECO:0007669"/>
    <property type="project" value="TreeGrafter"/>
</dbReference>
<dbReference type="Pfam" id="PF01544">
    <property type="entry name" value="CorA"/>
    <property type="match status" value="1"/>
</dbReference>
<keyword evidence="3" id="KW-0813">Transport</keyword>
<gene>
    <name evidence="9" type="ORF">UFOPK1358_01465</name>
</gene>
<dbReference type="InterPro" id="IPR045861">
    <property type="entry name" value="CorA_cytoplasmic_dom"/>
</dbReference>
<dbReference type="SUPFAM" id="SSF143865">
    <property type="entry name" value="CorA soluble domain-like"/>
    <property type="match status" value="1"/>
</dbReference>
<evidence type="ECO:0000256" key="1">
    <source>
        <dbReference type="ARBA" id="ARBA00004651"/>
    </source>
</evidence>
<keyword evidence="5 8" id="KW-0812">Transmembrane</keyword>
<dbReference type="GO" id="GO:0015087">
    <property type="term" value="F:cobalt ion transmembrane transporter activity"/>
    <property type="evidence" value="ECO:0007669"/>
    <property type="project" value="TreeGrafter"/>
</dbReference>